<evidence type="ECO:0000313" key="2">
    <source>
        <dbReference type="Proteomes" id="UP001291623"/>
    </source>
</evidence>
<evidence type="ECO:0000313" key="1">
    <source>
        <dbReference type="EMBL" id="KAK4342906.1"/>
    </source>
</evidence>
<gene>
    <name evidence="1" type="ORF">RND71_038722</name>
</gene>
<reference evidence="1" key="1">
    <citation type="submission" date="2023-12" db="EMBL/GenBank/DDBJ databases">
        <title>Genome assembly of Anisodus tanguticus.</title>
        <authorList>
            <person name="Wang Y.-J."/>
        </authorList>
    </citation>
    <scope>NUCLEOTIDE SEQUENCE</scope>
    <source>
        <strain evidence="1">KB-2021</strain>
        <tissue evidence="1">Leaf</tissue>
    </source>
</reference>
<keyword evidence="2" id="KW-1185">Reference proteome</keyword>
<name>A0AAE1R0M6_9SOLA</name>
<dbReference type="AlphaFoldDB" id="A0AAE1R0M6"/>
<dbReference type="PANTHER" id="PTHR33491">
    <property type="entry name" value="OSJNBA0016N04.9 PROTEIN"/>
    <property type="match status" value="1"/>
</dbReference>
<dbReference type="Proteomes" id="UP001291623">
    <property type="component" value="Unassembled WGS sequence"/>
</dbReference>
<sequence>MLAFHTRLGREVSLLGNIRLLQYVAKKCYYPNGTLMYGNPSRTKLSAYLIYNSSMNKFIAVDCDTYAIVEALKVTILAGYTEPGAYIPVRKWPTRDDERFLLWRWLLPNSRTQRDMEHEHYCPEYRDVSGEIDKCSFAFVTGESAFKFTPDIYAQLKKEESTLPSVVDWFIGNISCKDAQKNLSSYACKSINSQCYEPFTGSGLRSYYYLSGYGCSCDEGFDGNPYIKGGCKGVIIRHKPPIEEACYELNYIPSGLL</sequence>
<dbReference type="EMBL" id="JAVYJV010000021">
    <property type="protein sequence ID" value="KAK4342906.1"/>
    <property type="molecule type" value="Genomic_DNA"/>
</dbReference>
<organism evidence="1 2">
    <name type="scientific">Anisodus tanguticus</name>
    <dbReference type="NCBI Taxonomy" id="243964"/>
    <lineage>
        <taxon>Eukaryota</taxon>
        <taxon>Viridiplantae</taxon>
        <taxon>Streptophyta</taxon>
        <taxon>Embryophyta</taxon>
        <taxon>Tracheophyta</taxon>
        <taxon>Spermatophyta</taxon>
        <taxon>Magnoliopsida</taxon>
        <taxon>eudicotyledons</taxon>
        <taxon>Gunneridae</taxon>
        <taxon>Pentapetalae</taxon>
        <taxon>asterids</taxon>
        <taxon>lamiids</taxon>
        <taxon>Solanales</taxon>
        <taxon>Solanaceae</taxon>
        <taxon>Solanoideae</taxon>
        <taxon>Hyoscyameae</taxon>
        <taxon>Anisodus</taxon>
    </lineage>
</organism>
<accession>A0AAE1R0M6</accession>
<proteinExistence type="predicted"/>
<comment type="caution">
    <text evidence="1">The sequence shown here is derived from an EMBL/GenBank/DDBJ whole genome shotgun (WGS) entry which is preliminary data.</text>
</comment>
<protein>
    <submittedName>
        <fullName evidence="1">Uncharacterized protein</fullName>
    </submittedName>
</protein>